<dbReference type="EMBL" id="JACHGW010000002">
    <property type="protein sequence ID" value="MBB6050405.1"/>
    <property type="molecule type" value="Genomic_DNA"/>
</dbReference>
<feature type="region of interest" description="Disordered" evidence="1">
    <location>
        <begin position="1"/>
        <end position="56"/>
    </location>
</feature>
<protein>
    <submittedName>
        <fullName evidence="3">Uncharacterized protein</fullName>
    </submittedName>
</protein>
<keyword evidence="2" id="KW-0472">Membrane</keyword>
<dbReference type="RefSeq" id="WP_184195293.1">
    <property type="nucleotide sequence ID" value="NZ_JACHGW010000002.1"/>
</dbReference>
<sequence>MNRCGGCGARKSSPSSPCTVCGLAPAPRRSAPPLQAPAPQTQTSHTPPSLGAGGPNRRRQGFVAIFSLLALVGSSSYLLGRATNPGGILSAPGSERQSGSAGGLFTAARQPMPADVVAYLRWLKWFESERHRMQLNQVFSLAPLATTAAYADLLSEDAPPIQGPPELAVAKRFEERVSPVVKGWGATVEVFDKQPVPAACQELAQSYRTALTTTKSALGTVLEKTVGTIKQLAGQRNKEELAQPTLSWLTDQRDNKALSNRADDGFYGANLALEQLRNRYRDIPADLTPAHFHIVPEESKLKLPSLPTGLFGK</sequence>
<reference evidence="3 4" key="1">
    <citation type="submission" date="2020-08" db="EMBL/GenBank/DDBJ databases">
        <title>Genomic Encyclopedia of Type Strains, Phase IV (KMG-IV): sequencing the most valuable type-strain genomes for metagenomic binning, comparative biology and taxonomic classification.</title>
        <authorList>
            <person name="Goeker M."/>
        </authorList>
    </citation>
    <scope>NUCLEOTIDE SEQUENCE [LARGE SCALE GENOMIC DNA]</scope>
    <source>
        <strain evidence="3 4">DSM 23562</strain>
    </source>
</reference>
<accession>A0A7W9SPI2</accession>
<dbReference type="AlphaFoldDB" id="A0A7W9SPI2"/>
<keyword evidence="2" id="KW-0812">Transmembrane</keyword>
<keyword evidence="2" id="KW-1133">Transmembrane helix</keyword>
<dbReference type="Proteomes" id="UP000520814">
    <property type="component" value="Unassembled WGS sequence"/>
</dbReference>
<organism evidence="3 4">
    <name type="scientific">Armatimonas rosea</name>
    <dbReference type="NCBI Taxonomy" id="685828"/>
    <lineage>
        <taxon>Bacteria</taxon>
        <taxon>Bacillati</taxon>
        <taxon>Armatimonadota</taxon>
        <taxon>Armatimonadia</taxon>
        <taxon>Armatimonadales</taxon>
        <taxon>Armatimonadaceae</taxon>
        <taxon>Armatimonas</taxon>
    </lineage>
</organism>
<proteinExistence type="predicted"/>
<evidence type="ECO:0000256" key="1">
    <source>
        <dbReference type="SAM" id="MobiDB-lite"/>
    </source>
</evidence>
<keyword evidence="4" id="KW-1185">Reference proteome</keyword>
<gene>
    <name evidence="3" type="ORF">HNQ39_002196</name>
</gene>
<feature type="compositionally biased region" description="Low complexity" evidence="1">
    <location>
        <begin position="23"/>
        <end position="44"/>
    </location>
</feature>
<evidence type="ECO:0000313" key="3">
    <source>
        <dbReference type="EMBL" id="MBB6050405.1"/>
    </source>
</evidence>
<comment type="caution">
    <text evidence="3">The sequence shown here is derived from an EMBL/GenBank/DDBJ whole genome shotgun (WGS) entry which is preliminary data.</text>
</comment>
<feature type="transmembrane region" description="Helical" evidence="2">
    <location>
        <begin position="62"/>
        <end position="80"/>
    </location>
</feature>
<evidence type="ECO:0000256" key="2">
    <source>
        <dbReference type="SAM" id="Phobius"/>
    </source>
</evidence>
<name>A0A7W9SPI2_ARMRO</name>
<evidence type="ECO:0000313" key="4">
    <source>
        <dbReference type="Proteomes" id="UP000520814"/>
    </source>
</evidence>